<dbReference type="AlphaFoldDB" id="A0A1H0EUI3"/>
<keyword evidence="1" id="KW-0472">Membrane</keyword>
<reference evidence="3" key="1">
    <citation type="submission" date="2016-10" db="EMBL/GenBank/DDBJ databases">
        <authorList>
            <person name="Varghese N."/>
            <person name="Submissions S."/>
        </authorList>
    </citation>
    <scope>NUCLEOTIDE SEQUENCE [LARGE SCALE GENOMIC DNA]</scope>
    <source>
        <strain evidence="3">CGMCC 1.3703</strain>
    </source>
</reference>
<evidence type="ECO:0000313" key="3">
    <source>
        <dbReference type="Proteomes" id="UP000198860"/>
    </source>
</evidence>
<dbReference type="EMBL" id="FNIZ01000001">
    <property type="protein sequence ID" value="SDN85993.1"/>
    <property type="molecule type" value="Genomic_DNA"/>
</dbReference>
<name>A0A1H0EUI3_HALAD</name>
<keyword evidence="1" id="KW-0812">Transmembrane</keyword>
<feature type="transmembrane region" description="Helical" evidence="1">
    <location>
        <begin position="61"/>
        <end position="82"/>
    </location>
</feature>
<keyword evidence="3" id="KW-1185">Reference proteome</keyword>
<sequence length="83" mass="9614">MVHDNLSTISTPCRQNSSTTLYFVIFLSIFVVDSRKRRFKLYTDPVNVRQGEILFAYFRQLFSLVIVQVCYITGVIFTGLVVK</sequence>
<feature type="transmembrane region" description="Helical" evidence="1">
    <location>
        <begin position="15"/>
        <end position="32"/>
    </location>
</feature>
<evidence type="ECO:0000256" key="1">
    <source>
        <dbReference type="SAM" id="Phobius"/>
    </source>
</evidence>
<evidence type="ECO:0000313" key="2">
    <source>
        <dbReference type="EMBL" id="SDN85993.1"/>
    </source>
</evidence>
<accession>A0A1H0EUI3</accession>
<keyword evidence="1" id="KW-1133">Transmembrane helix</keyword>
<dbReference type="Proteomes" id="UP000198860">
    <property type="component" value="Unassembled WGS sequence"/>
</dbReference>
<organism evidence="2 3">
    <name type="scientific">Halobacillus aidingensis</name>
    <dbReference type="NCBI Taxonomy" id="240303"/>
    <lineage>
        <taxon>Bacteria</taxon>
        <taxon>Bacillati</taxon>
        <taxon>Bacillota</taxon>
        <taxon>Bacilli</taxon>
        <taxon>Bacillales</taxon>
        <taxon>Bacillaceae</taxon>
        <taxon>Halobacillus</taxon>
    </lineage>
</organism>
<protein>
    <submittedName>
        <fullName evidence="2">Uncharacterized protein</fullName>
    </submittedName>
</protein>
<gene>
    <name evidence="2" type="ORF">SAMN05421677_101309</name>
</gene>
<proteinExistence type="predicted"/>